<reference evidence="3" key="1">
    <citation type="submission" date="2011-08" db="EMBL/GenBank/DDBJ databases">
        <title>The draft genome of Latimeria chalumnae.</title>
        <authorList>
            <person name="Di Palma F."/>
            <person name="Alfoldi J."/>
            <person name="Johnson J."/>
            <person name="Berlin A."/>
            <person name="Gnerre S."/>
            <person name="Jaffe D."/>
            <person name="MacCallum I."/>
            <person name="Young S."/>
            <person name="Walker B.J."/>
            <person name="Lander E."/>
            <person name="Lindblad-Toh K."/>
        </authorList>
    </citation>
    <scope>NUCLEOTIDE SEQUENCE [LARGE SCALE GENOMIC DNA]</scope>
    <source>
        <strain evidence="3">Wild caught</strain>
    </source>
</reference>
<dbReference type="Ensembl" id="ENSLACT00000016579.1">
    <property type="protein sequence ID" value="ENSLACP00000016465.1"/>
    <property type="gene ID" value="ENSLACG00000014507.1"/>
</dbReference>
<dbReference type="Proteomes" id="UP000008672">
    <property type="component" value="Unassembled WGS sequence"/>
</dbReference>
<feature type="domain" description="ITPR-interacting" evidence="1">
    <location>
        <begin position="1"/>
        <end position="90"/>
    </location>
</feature>
<dbReference type="eggNOG" id="ENOG502QWSR">
    <property type="taxonomic scope" value="Eukaryota"/>
</dbReference>
<dbReference type="SMART" id="SM01257">
    <property type="entry name" value="KRAP_IP3R_bind"/>
    <property type="match status" value="1"/>
</dbReference>
<dbReference type="PANTHER" id="PTHR17469:SF1">
    <property type="entry name" value="PROTEIN TESPA1"/>
    <property type="match status" value="1"/>
</dbReference>
<dbReference type="InParanoid" id="H3B3J4"/>
<reference evidence="2" key="2">
    <citation type="submission" date="2025-08" db="UniProtKB">
        <authorList>
            <consortium name="Ensembl"/>
        </authorList>
    </citation>
    <scope>IDENTIFICATION</scope>
</reference>
<accession>H3B3J4</accession>
<organism evidence="2 3">
    <name type="scientific">Latimeria chalumnae</name>
    <name type="common">Coelacanth</name>
    <dbReference type="NCBI Taxonomy" id="7897"/>
    <lineage>
        <taxon>Eukaryota</taxon>
        <taxon>Metazoa</taxon>
        <taxon>Chordata</taxon>
        <taxon>Craniata</taxon>
        <taxon>Vertebrata</taxon>
        <taxon>Euteleostomi</taxon>
        <taxon>Coelacanthiformes</taxon>
        <taxon>Coelacanthidae</taxon>
        <taxon>Latimeria</taxon>
    </lineage>
</organism>
<protein>
    <recommendedName>
        <fullName evidence="1">ITPR-interacting domain-containing protein</fullName>
    </recommendedName>
</protein>
<evidence type="ECO:0000259" key="1">
    <source>
        <dbReference type="SMART" id="SM01257"/>
    </source>
</evidence>
<dbReference type="STRING" id="7897.ENSLACP00000016465"/>
<evidence type="ECO:0000313" key="2">
    <source>
        <dbReference type="Ensembl" id="ENSLACP00000016465.1"/>
    </source>
</evidence>
<dbReference type="PANTHER" id="PTHR17469">
    <property type="entry name" value="SPERM SPECIFIC ANTIGEN 2-RELATED"/>
    <property type="match status" value="1"/>
</dbReference>
<dbReference type="Pfam" id="PF14722">
    <property type="entry name" value="KRAP_IP3R_bind"/>
    <property type="match status" value="1"/>
</dbReference>
<reference evidence="2" key="3">
    <citation type="submission" date="2025-09" db="UniProtKB">
        <authorList>
            <consortium name="Ensembl"/>
        </authorList>
    </citation>
    <scope>IDENTIFICATION</scope>
</reference>
<dbReference type="EMBL" id="AFYH01100756">
    <property type="status" value="NOT_ANNOTATED_CDS"/>
    <property type="molecule type" value="Genomic_DNA"/>
</dbReference>
<dbReference type="HOGENOM" id="CLU_196383_0_0_1"/>
<dbReference type="GeneTree" id="ENSGT00940000160763"/>
<sequence>MSSGTNLTSSSISELLSQYQEDPEDILYNLGFGSDEPQVTTKIPARFFRSPSQARGINFRLFLEAQIRRIEEEDPCLTLAKLLHLWSKLLEVPKQL</sequence>
<dbReference type="AlphaFoldDB" id="H3B3J4"/>
<dbReference type="InterPro" id="IPR043444">
    <property type="entry name" value="TESPA1-like"/>
</dbReference>
<dbReference type="InterPro" id="IPR029325">
    <property type="entry name" value="ITPR-bd"/>
</dbReference>
<name>H3B3J4_LATCH</name>
<keyword evidence="3" id="KW-1185">Reference proteome</keyword>
<evidence type="ECO:0000313" key="3">
    <source>
        <dbReference type="Proteomes" id="UP000008672"/>
    </source>
</evidence>
<proteinExistence type="predicted"/>
<dbReference type="GO" id="GO:0005102">
    <property type="term" value="F:signaling receptor binding"/>
    <property type="evidence" value="ECO:0007669"/>
    <property type="project" value="InterPro"/>
</dbReference>